<protein>
    <submittedName>
        <fullName evidence="2">Uncharacterized protein</fullName>
    </submittedName>
</protein>
<sequence length="150" mass="15917">MCLPMQRNPDLLVEHTAATPPFGDSQARASPRRPARAPAARAALRAPRFSPSRIAGASRGGDRSRRPAGPGLPQQRPLRERRGGGRDRGPQGELAGSMAGLRARRGQGLRLLALLALGFCLMLQTPPCPPSCSCTRDTAFCVDSKAVISL</sequence>
<evidence type="ECO:0000313" key="2">
    <source>
        <dbReference type="EMBL" id="KAK2093787.1"/>
    </source>
</evidence>
<dbReference type="EMBL" id="JASSZA010000014">
    <property type="protein sequence ID" value="KAK2093787.1"/>
    <property type="molecule type" value="Genomic_DNA"/>
</dbReference>
<proteinExistence type="predicted"/>
<gene>
    <name evidence="2" type="ORF">P7K49_027525</name>
</gene>
<reference evidence="2 3" key="1">
    <citation type="submission" date="2023-05" db="EMBL/GenBank/DDBJ databases">
        <title>B98-5 Cell Line De Novo Hybrid Assembly: An Optical Mapping Approach.</title>
        <authorList>
            <person name="Kananen K."/>
            <person name="Auerbach J.A."/>
            <person name="Kautto E."/>
            <person name="Blachly J.S."/>
        </authorList>
    </citation>
    <scope>NUCLEOTIDE SEQUENCE [LARGE SCALE GENOMIC DNA]</scope>
    <source>
        <strain evidence="2">B95-8</strain>
        <tissue evidence="2">Cell line</tissue>
    </source>
</reference>
<feature type="compositionally biased region" description="Low complexity" evidence="1">
    <location>
        <begin position="67"/>
        <end position="76"/>
    </location>
</feature>
<evidence type="ECO:0000313" key="3">
    <source>
        <dbReference type="Proteomes" id="UP001266305"/>
    </source>
</evidence>
<keyword evidence="3" id="KW-1185">Reference proteome</keyword>
<comment type="caution">
    <text evidence="2">The sequence shown here is derived from an EMBL/GenBank/DDBJ whole genome shotgun (WGS) entry which is preliminary data.</text>
</comment>
<feature type="compositionally biased region" description="Basic and acidic residues" evidence="1">
    <location>
        <begin position="77"/>
        <end position="90"/>
    </location>
</feature>
<accession>A0ABQ9UBU5</accession>
<feature type="compositionally biased region" description="Low complexity" evidence="1">
    <location>
        <begin position="36"/>
        <end position="57"/>
    </location>
</feature>
<feature type="region of interest" description="Disordered" evidence="1">
    <location>
        <begin position="1"/>
        <end position="97"/>
    </location>
</feature>
<evidence type="ECO:0000256" key="1">
    <source>
        <dbReference type="SAM" id="MobiDB-lite"/>
    </source>
</evidence>
<organism evidence="2 3">
    <name type="scientific">Saguinus oedipus</name>
    <name type="common">Cotton-top tamarin</name>
    <name type="synonym">Oedipomidas oedipus</name>
    <dbReference type="NCBI Taxonomy" id="9490"/>
    <lineage>
        <taxon>Eukaryota</taxon>
        <taxon>Metazoa</taxon>
        <taxon>Chordata</taxon>
        <taxon>Craniata</taxon>
        <taxon>Vertebrata</taxon>
        <taxon>Euteleostomi</taxon>
        <taxon>Mammalia</taxon>
        <taxon>Eutheria</taxon>
        <taxon>Euarchontoglires</taxon>
        <taxon>Primates</taxon>
        <taxon>Haplorrhini</taxon>
        <taxon>Platyrrhini</taxon>
        <taxon>Cebidae</taxon>
        <taxon>Callitrichinae</taxon>
        <taxon>Saguinus</taxon>
    </lineage>
</organism>
<dbReference type="Proteomes" id="UP001266305">
    <property type="component" value="Unassembled WGS sequence"/>
</dbReference>
<name>A0ABQ9UBU5_SAGOE</name>